<dbReference type="Proteomes" id="UP000027821">
    <property type="component" value="Unassembled WGS sequence"/>
</dbReference>
<proteinExistence type="predicted"/>
<dbReference type="EMBL" id="JMIH01000034">
    <property type="protein sequence ID" value="KEO71951.1"/>
    <property type="molecule type" value="Genomic_DNA"/>
</dbReference>
<protein>
    <submittedName>
        <fullName evidence="1">Uncharacterized protein</fullName>
    </submittedName>
</protein>
<keyword evidence="2" id="KW-1185">Reference proteome</keyword>
<gene>
    <name evidence="1" type="ORF">EL17_20765</name>
</gene>
<dbReference type="STRING" id="1048983.EL17_20765"/>
<evidence type="ECO:0000313" key="1">
    <source>
        <dbReference type="EMBL" id="KEO71951.1"/>
    </source>
</evidence>
<organism evidence="1 2">
    <name type="scientific">Anditalea andensis</name>
    <dbReference type="NCBI Taxonomy" id="1048983"/>
    <lineage>
        <taxon>Bacteria</taxon>
        <taxon>Pseudomonadati</taxon>
        <taxon>Bacteroidota</taxon>
        <taxon>Cytophagia</taxon>
        <taxon>Cytophagales</taxon>
        <taxon>Cytophagaceae</taxon>
        <taxon>Anditalea</taxon>
    </lineage>
</organism>
<comment type="caution">
    <text evidence="1">The sequence shown here is derived from an EMBL/GenBank/DDBJ whole genome shotgun (WGS) entry which is preliminary data.</text>
</comment>
<sequence>MPGYNDKLIFFIRPYIEESGIVDVGRTIFQQFSFIHTPVHLYLNIKYFDVGNTWFTQISLSSS</sequence>
<reference evidence="1 2" key="1">
    <citation type="submission" date="2014-04" db="EMBL/GenBank/DDBJ databases">
        <title>Characterization and application of a salt tolerant electro-active bacterium.</title>
        <authorList>
            <person name="Yang L."/>
            <person name="Wei S."/>
            <person name="Tay Q.X.M."/>
        </authorList>
    </citation>
    <scope>NUCLEOTIDE SEQUENCE [LARGE SCALE GENOMIC DNA]</scope>
    <source>
        <strain evidence="1 2">LY1</strain>
    </source>
</reference>
<accession>A0A074KPR6</accession>
<evidence type="ECO:0000313" key="2">
    <source>
        <dbReference type="Proteomes" id="UP000027821"/>
    </source>
</evidence>
<name>A0A074KPR6_9BACT</name>
<dbReference type="AlphaFoldDB" id="A0A074KPR6"/>